<dbReference type="InterPro" id="IPR051791">
    <property type="entry name" value="Pra-immunoreactive"/>
</dbReference>
<evidence type="ECO:0000256" key="3">
    <source>
        <dbReference type="ARBA" id="ARBA00022692"/>
    </source>
</evidence>
<sequence length="220" mass="24228">MTYPQPPQHNPYPQGPQHPQHNPYPQGAYGVPAQAYYGPPPVPMAPTGQPLAGFGARLGAYIIDAIVFSFLSMIVMIPAIIGIVAWAESQASQIETDPVTGQITNSPDPGTFIGPIILMYVGLFVGLFALSYVYYVELFPSRRGVTLGKRALGLTLIRLDNPSAPITRGVAAKRWLMQYVVAIFVPFFSWVDGLWQLWDKPYQQCLHDKVATTVVVKVNR</sequence>
<dbReference type="PANTHER" id="PTHR36115">
    <property type="entry name" value="PROLINE-RICH ANTIGEN HOMOLOG-RELATED"/>
    <property type="match status" value="1"/>
</dbReference>
<evidence type="ECO:0000256" key="7">
    <source>
        <dbReference type="SAM" id="Phobius"/>
    </source>
</evidence>
<evidence type="ECO:0000313" key="10">
    <source>
        <dbReference type="Proteomes" id="UP001501470"/>
    </source>
</evidence>
<keyword evidence="3 7" id="KW-0812">Transmembrane</keyword>
<feature type="compositionally biased region" description="Pro residues" evidence="6">
    <location>
        <begin position="1"/>
        <end position="16"/>
    </location>
</feature>
<dbReference type="Proteomes" id="UP001501470">
    <property type="component" value="Unassembled WGS sequence"/>
</dbReference>
<gene>
    <name evidence="9" type="ORF">GCM10009827_083350</name>
</gene>
<keyword evidence="10" id="KW-1185">Reference proteome</keyword>
<comment type="subcellular location">
    <subcellularLocation>
        <location evidence="1">Cell membrane</location>
        <topology evidence="1">Multi-pass membrane protein</topology>
    </subcellularLocation>
</comment>
<keyword evidence="5 7" id="KW-0472">Membrane</keyword>
<accession>A0ABP4MUD6</accession>
<keyword evidence="2" id="KW-1003">Cell membrane</keyword>
<evidence type="ECO:0000256" key="6">
    <source>
        <dbReference type="SAM" id="MobiDB-lite"/>
    </source>
</evidence>
<evidence type="ECO:0000259" key="8">
    <source>
        <dbReference type="Pfam" id="PF06271"/>
    </source>
</evidence>
<name>A0ABP4MUD6_9ACTN</name>
<feature type="transmembrane region" description="Helical" evidence="7">
    <location>
        <begin position="176"/>
        <end position="198"/>
    </location>
</feature>
<organism evidence="9 10">
    <name type="scientific">Dactylosporangium maewongense</name>
    <dbReference type="NCBI Taxonomy" id="634393"/>
    <lineage>
        <taxon>Bacteria</taxon>
        <taxon>Bacillati</taxon>
        <taxon>Actinomycetota</taxon>
        <taxon>Actinomycetes</taxon>
        <taxon>Micromonosporales</taxon>
        <taxon>Micromonosporaceae</taxon>
        <taxon>Dactylosporangium</taxon>
    </lineage>
</organism>
<dbReference type="Pfam" id="PF06271">
    <property type="entry name" value="RDD"/>
    <property type="match status" value="1"/>
</dbReference>
<evidence type="ECO:0000256" key="4">
    <source>
        <dbReference type="ARBA" id="ARBA00022989"/>
    </source>
</evidence>
<feature type="transmembrane region" description="Helical" evidence="7">
    <location>
        <begin position="112"/>
        <end position="135"/>
    </location>
</feature>
<evidence type="ECO:0000313" key="9">
    <source>
        <dbReference type="EMBL" id="GAA1550106.1"/>
    </source>
</evidence>
<feature type="domain" description="RDD" evidence="8">
    <location>
        <begin position="51"/>
        <end position="211"/>
    </location>
</feature>
<reference evidence="10" key="1">
    <citation type="journal article" date="2019" name="Int. J. Syst. Evol. Microbiol.">
        <title>The Global Catalogue of Microorganisms (GCM) 10K type strain sequencing project: providing services to taxonomists for standard genome sequencing and annotation.</title>
        <authorList>
            <consortium name="The Broad Institute Genomics Platform"/>
            <consortium name="The Broad Institute Genome Sequencing Center for Infectious Disease"/>
            <person name="Wu L."/>
            <person name="Ma J."/>
        </authorList>
    </citation>
    <scope>NUCLEOTIDE SEQUENCE [LARGE SCALE GENOMIC DNA]</scope>
    <source>
        <strain evidence="10">JCM 15933</strain>
    </source>
</reference>
<protein>
    <recommendedName>
        <fullName evidence="8">RDD domain-containing protein</fullName>
    </recommendedName>
</protein>
<proteinExistence type="predicted"/>
<keyword evidence="4 7" id="KW-1133">Transmembrane helix</keyword>
<dbReference type="InterPro" id="IPR010432">
    <property type="entry name" value="RDD"/>
</dbReference>
<feature type="region of interest" description="Disordered" evidence="6">
    <location>
        <begin position="1"/>
        <end position="24"/>
    </location>
</feature>
<dbReference type="EMBL" id="BAAAQD010000021">
    <property type="protein sequence ID" value="GAA1550106.1"/>
    <property type="molecule type" value="Genomic_DNA"/>
</dbReference>
<evidence type="ECO:0000256" key="2">
    <source>
        <dbReference type="ARBA" id="ARBA00022475"/>
    </source>
</evidence>
<feature type="transmembrane region" description="Helical" evidence="7">
    <location>
        <begin position="61"/>
        <end position="87"/>
    </location>
</feature>
<evidence type="ECO:0000256" key="1">
    <source>
        <dbReference type="ARBA" id="ARBA00004651"/>
    </source>
</evidence>
<evidence type="ECO:0000256" key="5">
    <source>
        <dbReference type="ARBA" id="ARBA00023136"/>
    </source>
</evidence>
<comment type="caution">
    <text evidence="9">The sequence shown here is derived from an EMBL/GenBank/DDBJ whole genome shotgun (WGS) entry which is preliminary data.</text>
</comment>